<feature type="domain" description="Glycosyltransferase 2-like" evidence="8">
    <location>
        <begin position="56"/>
        <end position="220"/>
    </location>
</feature>
<name>A0A3S2U2Y5_9BURK</name>
<dbReference type="GO" id="GO:0099621">
    <property type="term" value="F:undecaprenyl-phosphate 4-deoxy-4-formamido-L-arabinose transferase activity"/>
    <property type="evidence" value="ECO:0007669"/>
    <property type="project" value="TreeGrafter"/>
</dbReference>
<evidence type="ECO:0000256" key="2">
    <source>
        <dbReference type="ARBA" id="ARBA00022676"/>
    </source>
</evidence>
<sequence>MSVCCAWRVCGSSCATRCPRRHRYEPEASLKRTRCAAEGRHGTIPGLPEAGPAVISVVVPVHNESPNVPPLVAEIEAALAPCVDELGAYEAVFVDDRSSDDTLAVLQDLARTRPWLTVMAHRNNCGQSAALLTGVRAAKGPLIATLDGDGQNAPADIPALARRWRELQGSGTGPVLIAGWRNKRQDTALRKLSSRIANGVRSSLLGDATPDTGCGLKVFARDDFLALPWFDHVHRFMPALFRRAGGRTESVPVTHRHRTMGKSHYGVHNRLWVGLVDLCGVMWLQRRAKVPVAERVSG</sequence>
<dbReference type="AlphaFoldDB" id="A0A3S2U2Y5"/>
<evidence type="ECO:0000256" key="1">
    <source>
        <dbReference type="ARBA" id="ARBA00022475"/>
    </source>
</evidence>
<keyword evidence="1" id="KW-1003">Cell membrane</keyword>
<dbReference type="FunFam" id="3.90.550.10:FF:000170">
    <property type="entry name" value="Dolichol-phosphate mannosyltransferase"/>
    <property type="match status" value="1"/>
</dbReference>
<protein>
    <submittedName>
        <fullName evidence="9">Glycosyltransferase</fullName>
    </submittedName>
</protein>
<dbReference type="GO" id="GO:0009103">
    <property type="term" value="P:lipopolysaccharide biosynthetic process"/>
    <property type="evidence" value="ECO:0007669"/>
    <property type="project" value="UniProtKB-KW"/>
</dbReference>
<reference evidence="9 10" key="1">
    <citation type="submission" date="2019-01" db="EMBL/GenBank/DDBJ databases">
        <authorList>
            <person name="Chen W.-M."/>
        </authorList>
    </citation>
    <scope>NUCLEOTIDE SEQUENCE [LARGE SCALE GENOMIC DNA]</scope>
    <source>
        <strain evidence="9 10">ICH-3</strain>
    </source>
</reference>
<dbReference type="OrthoDB" id="9811884at2"/>
<dbReference type="Proteomes" id="UP000288178">
    <property type="component" value="Unassembled WGS sequence"/>
</dbReference>
<gene>
    <name evidence="9" type="ORF">ENE75_11890</name>
</gene>
<comment type="caution">
    <text evidence="9">The sequence shown here is derived from an EMBL/GenBank/DDBJ whole genome shotgun (WGS) entry which is preliminary data.</text>
</comment>
<keyword evidence="3 9" id="KW-0808">Transferase</keyword>
<evidence type="ECO:0000259" key="8">
    <source>
        <dbReference type="Pfam" id="PF00535"/>
    </source>
</evidence>
<dbReference type="Pfam" id="PF00535">
    <property type="entry name" value="Glycos_transf_2"/>
    <property type="match status" value="1"/>
</dbReference>
<proteinExistence type="predicted"/>
<dbReference type="EMBL" id="SACT01000003">
    <property type="protein sequence ID" value="RVT51517.1"/>
    <property type="molecule type" value="Genomic_DNA"/>
</dbReference>
<dbReference type="InterPro" id="IPR050256">
    <property type="entry name" value="Glycosyltransferase_2"/>
</dbReference>
<dbReference type="GO" id="GO:0005886">
    <property type="term" value="C:plasma membrane"/>
    <property type="evidence" value="ECO:0007669"/>
    <property type="project" value="TreeGrafter"/>
</dbReference>
<dbReference type="InterPro" id="IPR001173">
    <property type="entry name" value="Glyco_trans_2-like"/>
</dbReference>
<evidence type="ECO:0000256" key="3">
    <source>
        <dbReference type="ARBA" id="ARBA00022679"/>
    </source>
</evidence>
<keyword evidence="7" id="KW-0472">Membrane</keyword>
<keyword evidence="4" id="KW-0812">Transmembrane</keyword>
<dbReference type="PANTHER" id="PTHR48090:SF3">
    <property type="entry name" value="UNDECAPRENYL-PHOSPHATE 4-DEOXY-4-FORMAMIDO-L-ARABINOSE TRANSFERASE"/>
    <property type="match status" value="1"/>
</dbReference>
<dbReference type="InterPro" id="IPR029044">
    <property type="entry name" value="Nucleotide-diphossugar_trans"/>
</dbReference>
<dbReference type="Gene3D" id="3.90.550.10">
    <property type="entry name" value="Spore Coat Polysaccharide Biosynthesis Protein SpsA, Chain A"/>
    <property type="match status" value="1"/>
</dbReference>
<organism evidence="9 10">
    <name type="scientific">Rubrivivax albus</name>
    <dbReference type="NCBI Taxonomy" id="2499835"/>
    <lineage>
        <taxon>Bacteria</taxon>
        <taxon>Pseudomonadati</taxon>
        <taxon>Pseudomonadota</taxon>
        <taxon>Betaproteobacteria</taxon>
        <taxon>Burkholderiales</taxon>
        <taxon>Sphaerotilaceae</taxon>
        <taxon>Rubrivivax</taxon>
    </lineage>
</organism>
<keyword evidence="2" id="KW-0328">Glycosyltransferase</keyword>
<keyword evidence="10" id="KW-1185">Reference proteome</keyword>
<dbReference type="PANTHER" id="PTHR48090">
    <property type="entry name" value="UNDECAPRENYL-PHOSPHATE 4-DEOXY-4-FORMAMIDO-L-ARABINOSE TRANSFERASE-RELATED"/>
    <property type="match status" value="1"/>
</dbReference>
<dbReference type="CDD" id="cd04187">
    <property type="entry name" value="DPM1_like_bac"/>
    <property type="match status" value="1"/>
</dbReference>
<keyword evidence="6" id="KW-1133">Transmembrane helix</keyword>
<accession>A0A3S2U2Y5</accession>
<evidence type="ECO:0000313" key="10">
    <source>
        <dbReference type="Proteomes" id="UP000288178"/>
    </source>
</evidence>
<keyword evidence="5" id="KW-0448">Lipopolysaccharide biosynthesis</keyword>
<evidence type="ECO:0000313" key="9">
    <source>
        <dbReference type="EMBL" id="RVT51517.1"/>
    </source>
</evidence>
<dbReference type="SUPFAM" id="SSF53448">
    <property type="entry name" value="Nucleotide-diphospho-sugar transferases"/>
    <property type="match status" value="1"/>
</dbReference>
<evidence type="ECO:0000256" key="5">
    <source>
        <dbReference type="ARBA" id="ARBA00022985"/>
    </source>
</evidence>
<evidence type="ECO:0000256" key="7">
    <source>
        <dbReference type="ARBA" id="ARBA00023136"/>
    </source>
</evidence>
<evidence type="ECO:0000256" key="4">
    <source>
        <dbReference type="ARBA" id="ARBA00022692"/>
    </source>
</evidence>
<evidence type="ECO:0000256" key="6">
    <source>
        <dbReference type="ARBA" id="ARBA00022989"/>
    </source>
</evidence>